<evidence type="ECO:0000256" key="1">
    <source>
        <dbReference type="ARBA" id="ARBA00001913"/>
    </source>
</evidence>
<dbReference type="SUPFAM" id="SSF101887">
    <property type="entry name" value="Apyrase"/>
    <property type="match status" value="1"/>
</dbReference>
<protein>
    <recommendedName>
        <fullName evidence="11">Apyrase</fullName>
        <ecNumber evidence="2">3.6.1.5</ecNumber>
    </recommendedName>
</protein>
<keyword evidence="3" id="KW-1201">Platelet aggregation inhibiting toxin</keyword>
<dbReference type="GO" id="GO:0005509">
    <property type="term" value="F:calcium ion binding"/>
    <property type="evidence" value="ECO:0007669"/>
    <property type="project" value="InterPro"/>
</dbReference>
<dbReference type="EMBL" id="GFXV01001689">
    <property type="protein sequence ID" value="MBW13494.1"/>
    <property type="molecule type" value="Transcribed_RNA"/>
</dbReference>
<dbReference type="GO" id="GO:0030166">
    <property type="term" value="P:proteoglycan biosynthetic process"/>
    <property type="evidence" value="ECO:0007669"/>
    <property type="project" value="TreeGrafter"/>
</dbReference>
<dbReference type="GO" id="GO:0004382">
    <property type="term" value="F:GDP phosphatase activity"/>
    <property type="evidence" value="ECO:0007669"/>
    <property type="project" value="TreeGrafter"/>
</dbReference>
<reference evidence="14" key="1">
    <citation type="submission" date="2017-10" db="EMBL/GenBank/DDBJ databases">
        <title>Transcriptome Assembly of Sugarcane Aphid Adults.</title>
        <authorList>
            <person name="Scully E.D."/>
            <person name="Palmer N.A."/>
            <person name="Geib S.M."/>
            <person name="Sarath G."/>
            <person name="Sattler S.E."/>
        </authorList>
    </citation>
    <scope>NUCLEOTIDE SEQUENCE</scope>
    <source>
        <tissue evidence="14">Whole body</tissue>
    </source>
</reference>
<feature type="binding site" evidence="12">
    <location>
        <position position="129"/>
    </location>
    <ligand>
        <name>Ca(2+)</name>
        <dbReference type="ChEBI" id="CHEBI:29108"/>
    </ligand>
</feature>
<dbReference type="Gene3D" id="2.120.10.100">
    <property type="entry name" value="Apyrase"/>
    <property type="match status" value="1"/>
</dbReference>
<keyword evidence="6" id="KW-0378">Hydrolase</keyword>
<proteinExistence type="inferred from homology"/>
<feature type="binding site" evidence="12">
    <location>
        <position position="357"/>
    </location>
    <ligand>
        <name>Ca(2+)</name>
        <dbReference type="ChEBI" id="CHEBI:29108"/>
    </ligand>
</feature>
<dbReference type="InterPro" id="IPR009283">
    <property type="entry name" value="Apyrase"/>
</dbReference>
<comment type="similarity">
    <text evidence="9">Belongs to the apyrase family.</text>
</comment>
<keyword evidence="7 12" id="KW-0106">Calcium</keyword>
<keyword evidence="8" id="KW-1199">Hemostasis impairing toxin</keyword>
<evidence type="ECO:0000313" key="14">
    <source>
        <dbReference type="EMBL" id="MBW13494.1"/>
    </source>
</evidence>
<gene>
    <name evidence="14" type="primary">CANT1_2</name>
</gene>
<organism evidence="14">
    <name type="scientific">Melanaphis sacchari</name>
    <dbReference type="NCBI Taxonomy" id="742174"/>
    <lineage>
        <taxon>Eukaryota</taxon>
        <taxon>Metazoa</taxon>
        <taxon>Ecdysozoa</taxon>
        <taxon>Arthropoda</taxon>
        <taxon>Hexapoda</taxon>
        <taxon>Insecta</taxon>
        <taxon>Pterygota</taxon>
        <taxon>Neoptera</taxon>
        <taxon>Paraneoptera</taxon>
        <taxon>Hemiptera</taxon>
        <taxon>Sternorrhyncha</taxon>
        <taxon>Aphidomorpha</taxon>
        <taxon>Aphidoidea</taxon>
        <taxon>Aphididae</taxon>
        <taxon>Aphidini</taxon>
        <taxon>Melanaphis</taxon>
    </lineage>
</organism>
<dbReference type="AlphaFoldDB" id="A0A2H8THA9"/>
<dbReference type="OrthoDB" id="25028at2759"/>
<evidence type="ECO:0000256" key="9">
    <source>
        <dbReference type="ARBA" id="ARBA00025738"/>
    </source>
</evidence>
<comment type="cofactor">
    <cofactor evidence="1 12">
        <name>Ca(2+)</name>
        <dbReference type="ChEBI" id="CHEBI:29108"/>
    </cofactor>
</comment>
<feature type="binding site" evidence="12">
    <location>
        <position position="128"/>
    </location>
    <ligand>
        <name>Ca(2+)</name>
        <dbReference type="ChEBI" id="CHEBI:29108"/>
    </ligand>
</feature>
<sequence>MSIQLTSLVILVAIATDIVFSAPTTSDPNTLTDSNCDLITQLIDSKYPLTDPVVLPDGSVKYRIAIISDLDGNSVSPDKAFTWISYFKKGNLTYNSVTKNITIEWDSTNNGNQFKSNLATSGRGLELSELVTYNGNLITLDDKTGLVYVIDDNNLIPWVLVVNGNGRKTKGMKNEWATVKGSKLYVGSHGKEMVTEDGKTVTDLGLMWVKTIDKFGSIKHLNWTENFIKVRAAINIHFPGYMTHEAVEWSDVHQRWFFLPRKASENPFDPLIDEKKATNVLLSATPDFNDIKVVRIGNLVPDHGYASFKFIPGTNHSVITAINTLEEGDTTATYITAFTVDGEIIFPETKVSDLKFEGFEFI</sequence>
<evidence type="ECO:0000256" key="5">
    <source>
        <dbReference type="ARBA" id="ARBA00022723"/>
    </source>
</evidence>
<evidence type="ECO:0000256" key="4">
    <source>
        <dbReference type="ARBA" id="ARBA00022656"/>
    </source>
</evidence>
<dbReference type="EC" id="3.6.1.5" evidence="2"/>
<evidence type="ECO:0000256" key="13">
    <source>
        <dbReference type="SAM" id="SignalP"/>
    </source>
</evidence>
<dbReference type="InterPro" id="IPR036258">
    <property type="entry name" value="Apyrase_sf"/>
</dbReference>
<feature type="binding site" evidence="12">
    <location>
        <position position="306"/>
    </location>
    <ligand>
        <name>Ca(2+)</name>
        <dbReference type="ChEBI" id="CHEBI:29108"/>
    </ligand>
</feature>
<name>A0A2H8THA9_9HEMI</name>
<dbReference type="GO" id="GO:0004050">
    <property type="term" value="F:apyrase activity"/>
    <property type="evidence" value="ECO:0007669"/>
    <property type="project" value="UniProtKB-EC"/>
</dbReference>
<feature type="binding site" evidence="12">
    <location>
        <position position="175"/>
    </location>
    <ligand>
        <name>Ca(2+)</name>
        <dbReference type="ChEBI" id="CHEBI:29108"/>
    </ligand>
</feature>
<evidence type="ECO:0000256" key="7">
    <source>
        <dbReference type="ARBA" id="ARBA00022837"/>
    </source>
</evidence>
<feature type="signal peptide" evidence="13">
    <location>
        <begin position="1"/>
        <end position="21"/>
    </location>
</feature>
<feature type="binding site" evidence="12">
    <location>
        <position position="245"/>
    </location>
    <ligand>
        <name>Ca(2+)</name>
        <dbReference type="ChEBI" id="CHEBI:29108"/>
    </ligand>
</feature>
<dbReference type="GO" id="GO:0045134">
    <property type="term" value="F:UDP phosphatase activity"/>
    <property type="evidence" value="ECO:0007669"/>
    <property type="project" value="TreeGrafter"/>
</dbReference>
<dbReference type="PANTHER" id="PTHR13023:SF3">
    <property type="entry name" value="SOLUBLE CALCIUM-ACTIVATED NUCLEOTIDASE 1"/>
    <property type="match status" value="1"/>
</dbReference>
<evidence type="ECO:0000256" key="10">
    <source>
        <dbReference type="ARBA" id="ARBA00047297"/>
    </source>
</evidence>
<evidence type="ECO:0000256" key="2">
    <source>
        <dbReference type="ARBA" id="ARBA00012148"/>
    </source>
</evidence>
<keyword evidence="5 12" id="KW-0479">Metal-binding</keyword>
<dbReference type="FunFam" id="2.120.10.100:FF:000001">
    <property type="entry name" value="Soluble calcium-activated nucleotidase 1"/>
    <property type="match status" value="1"/>
</dbReference>
<dbReference type="GO" id="GO:0090729">
    <property type="term" value="F:toxin activity"/>
    <property type="evidence" value="ECO:0007669"/>
    <property type="project" value="UniProtKB-KW"/>
</dbReference>
<comment type="catalytic activity">
    <reaction evidence="10">
        <text>a ribonucleoside 5'-triphosphate + 2 H2O = a ribonucleoside 5'-phosphate + 2 phosphate + 2 H(+)</text>
        <dbReference type="Rhea" id="RHEA:36795"/>
        <dbReference type="ChEBI" id="CHEBI:15377"/>
        <dbReference type="ChEBI" id="CHEBI:15378"/>
        <dbReference type="ChEBI" id="CHEBI:43474"/>
        <dbReference type="ChEBI" id="CHEBI:58043"/>
        <dbReference type="ChEBI" id="CHEBI:61557"/>
        <dbReference type="EC" id="3.6.1.5"/>
    </reaction>
    <physiologicalReaction direction="left-to-right" evidence="10">
        <dbReference type="Rhea" id="RHEA:36796"/>
    </physiologicalReaction>
</comment>
<evidence type="ECO:0000256" key="12">
    <source>
        <dbReference type="PIRSR" id="PIRSR609283-1"/>
    </source>
</evidence>
<evidence type="ECO:0000256" key="8">
    <source>
        <dbReference type="ARBA" id="ARBA00023240"/>
    </source>
</evidence>
<dbReference type="PANTHER" id="PTHR13023">
    <property type="entry name" value="APYRASE"/>
    <property type="match status" value="1"/>
</dbReference>
<keyword evidence="13" id="KW-0732">Signal</keyword>
<accession>A0A2H8THA9</accession>
<evidence type="ECO:0000256" key="3">
    <source>
        <dbReference type="ARBA" id="ARBA00022442"/>
    </source>
</evidence>
<evidence type="ECO:0000256" key="6">
    <source>
        <dbReference type="ARBA" id="ARBA00022801"/>
    </source>
</evidence>
<evidence type="ECO:0000256" key="11">
    <source>
        <dbReference type="ARBA" id="ARBA00074431"/>
    </source>
</evidence>
<feature type="chain" id="PRO_5014133153" description="Apyrase" evidence="13">
    <location>
        <begin position="22"/>
        <end position="362"/>
    </location>
</feature>
<dbReference type="Pfam" id="PF06079">
    <property type="entry name" value="Apyrase"/>
    <property type="match status" value="1"/>
</dbReference>
<keyword evidence="4" id="KW-0800">Toxin</keyword>